<name>A0A1M5YIY6_9BACT</name>
<dbReference type="OrthoDB" id="9790745at2"/>
<protein>
    <submittedName>
        <fullName evidence="1">Uncharacterized conserved protein YeaO, DUF488 family</fullName>
    </submittedName>
</protein>
<evidence type="ECO:0000313" key="1">
    <source>
        <dbReference type="EMBL" id="SHI11997.1"/>
    </source>
</evidence>
<dbReference type="STRING" id="1121409.SAMN02745124_04098"/>
<organism evidence="1 2">
    <name type="scientific">Desulfofustis glycolicus DSM 9705</name>
    <dbReference type="NCBI Taxonomy" id="1121409"/>
    <lineage>
        <taxon>Bacteria</taxon>
        <taxon>Pseudomonadati</taxon>
        <taxon>Thermodesulfobacteriota</taxon>
        <taxon>Desulfobulbia</taxon>
        <taxon>Desulfobulbales</taxon>
        <taxon>Desulfocapsaceae</taxon>
        <taxon>Desulfofustis</taxon>
    </lineage>
</organism>
<dbReference type="InterPro" id="IPR052552">
    <property type="entry name" value="YeaO-like"/>
</dbReference>
<gene>
    <name evidence="1" type="ORF">SAMN02745124_04098</name>
</gene>
<evidence type="ECO:0000313" key="2">
    <source>
        <dbReference type="Proteomes" id="UP000184139"/>
    </source>
</evidence>
<proteinExistence type="predicted"/>
<dbReference type="RefSeq" id="WP_073379052.1">
    <property type="nucleotide sequence ID" value="NZ_FQXS01000039.1"/>
</dbReference>
<dbReference type="Proteomes" id="UP000184139">
    <property type="component" value="Unassembled WGS sequence"/>
</dbReference>
<dbReference type="Pfam" id="PF22752">
    <property type="entry name" value="DUF488-N3i"/>
    <property type="match status" value="1"/>
</dbReference>
<reference evidence="1" key="1">
    <citation type="submission" date="2016-11" db="EMBL/GenBank/DDBJ databases">
        <authorList>
            <person name="Jaros S."/>
            <person name="Januszkiewicz K."/>
            <person name="Wedrychowicz H."/>
        </authorList>
    </citation>
    <scope>NUCLEOTIDE SEQUENCE [LARGE SCALE GENOMIC DNA]</scope>
    <source>
        <strain evidence="1">DSM 9705</strain>
    </source>
</reference>
<sequence>MGIELKRVYEAPSPSDGYRILVDRIWPRGLSKADAKLDDWLKSIAPSDSLRKWFHSNRSQWGDFRKRYLSELKKQREELRPLADLATKKRVTLLYSSTDMERNNAVVLREYLRRLGAD</sequence>
<accession>A0A1M5YIY6</accession>
<dbReference type="AlphaFoldDB" id="A0A1M5YIY6"/>
<dbReference type="PANTHER" id="PTHR36849">
    <property type="entry name" value="CYTOPLASMIC PROTEIN-RELATED"/>
    <property type="match status" value="1"/>
</dbReference>
<keyword evidence="2" id="KW-1185">Reference proteome</keyword>
<dbReference type="PANTHER" id="PTHR36849:SF1">
    <property type="entry name" value="CYTOPLASMIC PROTEIN"/>
    <property type="match status" value="1"/>
</dbReference>
<dbReference type="EMBL" id="FQXS01000039">
    <property type="protein sequence ID" value="SHI11997.1"/>
    <property type="molecule type" value="Genomic_DNA"/>
</dbReference>